<organism evidence="1 2">
    <name type="scientific">Gonium pectorale</name>
    <name type="common">Green alga</name>
    <dbReference type="NCBI Taxonomy" id="33097"/>
    <lineage>
        <taxon>Eukaryota</taxon>
        <taxon>Viridiplantae</taxon>
        <taxon>Chlorophyta</taxon>
        <taxon>core chlorophytes</taxon>
        <taxon>Chlorophyceae</taxon>
        <taxon>CS clade</taxon>
        <taxon>Chlamydomonadales</taxon>
        <taxon>Volvocaceae</taxon>
        <taxon>Gonium</taxon>
    </lineage>
</organism>
<reference evidence="2" key="1">
    <citation type="journal article" date="2016" name="Nat. Commun.">
        <title>The Gonium pectorale genome demonstrates co-option of cell cycle regulation during the evolution of multicellularity.</title>
        <authorList>
            <person name="Hanschen E.R."/>
            <person name="Marriage T.N."/>
            <person name="Ferris P.J."/>
            <person name="Hamaji T."/>
            <person name="Toyoda A."/>
            <person name="Fujiyama A."/>
            <person name="Neme R."/>
            <person name="Noguchi H."/>
            <person name="Minakuchi Y."/>
            <person name="Suzuki M."/>
            <person name="Kawai-Toyooka H."/>
            <person name="Smith D.R."/>
            <person name="Sparks H."/>
            <person name="Anderson J."/>
            <person name="Bakaric R."/>
            <person name="Luria V."/>
            <person name="Karger A."/>
            <person name="Kirschner M.W."/>
            <person name="Durand P.M."/>
            <person name="Michod R.E."/>
            <person name="Nozaki H."/>
            <person name="Olson B.J."/>
        </authorList>
    </citation>
    <scope>NUCLEOTIDE SEQUENCE [LARGE SCALE GENOMIC DNA]</scope>
    <source>
        <strain evidence="2">NIES-2863</strain>
    </source>
</reference>
<dbReference type="EMBL" id="LSYV01000018">
    <property type="protein sequence ID" value="KXZ50278.1"/>
    <property type="molecule type" value="Genomic_DNA"/>
</dbReference>
<evidence type="ECO:0000313" key="2">
    <source>
        <dbReference type="Proteomes" id="UP000075714"/>
    </source>
</evidence>
<proteinExistence type="predicted"/>
<accession>A0A150GKE4</accession>
<keyword evidence="2" id="KW-1185">Reference proteome</keyword>
<protein>
    <recommendedName>
        <fullName evidence="3">Nucleotide-diphospho-sugar transferase domain-containing protein</fullName>
    </recommendedName>
</protein>
<dbReference type="Proteomes" id="UP000075714">
    <property type="component" value="Unassembled WGS sequence"/>
</dbReference>
<sequence length="645" mass="68617">MLAARSYNGEVILNQETRMDLAVQWQWRMLRMGYAHTVIIVRGEHACGPLRQLFGEHAGCVWFERSVDYLPGPLPAGTSVLKPGQVGLFLEEPGFWQLQLAAMVLRIGAHNLLLLDTDTLVLDDVYWWMGQADYQGYHLLAQEDSTGAPNAGVMYVRGGRPGGPRCLGAGGGVHTCFDHSALADAFFSALAGRPLFARCLGHRQLDRSWSSRQDGLEAFQAANTKIVEPALQNKTFSTERPGPRCHLAVPGSSGLVGREGQLRMPHFGGQWPAELGGRALGDVGPVAAAFAAMLKEAGTPMWPDLESPDTAAAADAVPVERFAFLSRHAACDWASCGSAGMFAAGLRPPGEEPCVVVGHVTASPDRAMGKRFQLLHNGVFSPQLAAALHGPGGAFLATATGHHPHAGSARHAVGPHARAGQQAPLPRLLALSPAALSPGPQPPAGSAAPLVLPSKAAYVALIEALAGVAVAAGRALALPRLSCDYPWMHRSDGATAFNGSHYVPWTYLHGEAFAPWGPSLDQLSCEWYGWLQHGCLHGPMHVDRRQGPRAMPTRPVARMLLSAEMGHFLAQLPEEDREPMSLPPGPSVDPAAAATASLVPLPASAGPTPGPDGVFNVTLAALSEVLSRLSPTRPVLWLERPMRWL</sequence>
<evidence type="ECO:0000313" key="1">
    <source>
        <dbReference type="EMBL" id="KXZ50278.1"/>
    </source>
</evidence>
<gene>
    <name evidence="1" type="ORF">GPECTOR_17g917</name>
</gene>
<dbReference type="AlphaFoldDB" id="A0A150GKE4"/>
<name>A0A150GKE4_GONPE</name>
<comment type="caution">
    <text evidence="1">The sequence shown here is derived from an EMBL/GenBank/DDBJ whole genome shotgun (WGS) entry which is preliminary data.</text>
</comment>
<dbReference type="OrthoDB" id="527882at2759"/>
<evidence type="ECO:0008006" key="3">
    <source>
        <dbReference type="Google" id="ProtNLM"/>
    </source>
</evidence>